<evidence type="ECO:0000256" key="1">
    <source>
        <dbReference type="ARBA" id="ARBA00022737"/>
    </source>
</evidence>
<feature type="repeat" description="PPR" evidence="2">
    <location>
        <begin position="507"/>
        <end position="541"/>
    </location>
</feature>
<dbReference type="InterPro" id="IPR002885">
    <property type="entry name" value="PPR_rpt"/>
</dbReference>
<dbReference type="InterPro" id="IPR046960">
    <property type="entry name" value="PPR_At4g14850-like_plant"/>
</dbReference>
<dbReference type="NCBIfam" id="TIGR00756">
    <property type="entry name" value="PPR"/>
    <property type="match status" value="6"/>
</dbReference>
<organism evidence="3 4">
    <name type="scientific">Spirodela intermedia</name>
    <name type="common">Intermediate duckweed</name>
    <dbReference type="NCBI Taxonomy" id="51605"/>
    <lineage>
        <taxon>Eukaryota</taxon>
        <taxon>Viridiplantae</taxon>
        <taxon>Streptophyta</taxon>
        <taxon>Embryophyta</taxon>
        <taxon>Tracheophyta</taxon>
        <taxon>Spermatophyta</taxon>
        <taxon>Magnoliopsida</taxon>
        <taxon>Liliopsida</taxon>
        <taxon>Araceae</taxon>
        <taxon>Lemnoideae</taxon>
        <taxon>Spirodela</taxon>
    </lineage>
</organism>
<dbReference type="SUPFAM" id="SSF48452">
    <property type="entry name" value="TPR-like"/>
    <property type="match status" value="1"/>
</dbReference>
<gene>
    <name evidence="3" type="ORF">SI8410_18021254</name>
</gene>
<dbReference type="Proteomes" id="UP000663760">
    <property type="component" value="Chromosome 18"/>
</dbReference>
<dbReference type="EMBL" id="LR746281">
    <property type="protein sequence ID" value="CAA7410576.1"/>
    <property type="molecule type" value="Genomic_DNA"/>
</dbReference>
<dbReference type="InterPro" id="IPR046848">
    <property type="entry name" value="E_motif"/>
</dbReference>
<evidence type="ECO:0000313" key="3">
    <source>
        <dbReference type="EMBL" id="CAA7410576.1"/>
    </source>
</evidence>
<dbReference type="GO" id="GO:0009451">
    <property type="term" value="P:RNA modification"/>
    <property type="evidence" value="ECO:0007669"/>
    <property type="project" value="InterPro"/>
</dbReference>
<dbReference type="Pfam" id="PF01535">
    <property type="entry name" value="PPR"/>
    <property type="match status" value="4"/>
</dbReference>
<dbReference type="PROSITE" id="PS51375">
    <property type="entry name" value="PPR"/>
    <property type="match status" value="6"/>
</dbReference>
<feature type="repeat" description="PPR" evidence="2">
    <location>
        <begin position="102"/>
        <end position="136"/>
    </location>
</feature>
<accession>A0A7I8LLT9</accession>
<dbReference type="InterPro" id="IPR011990">
    <property type="entry name" value="TPR-like_helical_dom_sf"/>
</dbReference>
<evidence type="ECO:0000256" key="2">
    <source>
        <dbReference type="PROSITE-ProRule" id="PRU00708"/>
    </source>
</evidence>
<dbReference type="FunFam" id="1.25.40.10:FF:000344">
    <property type="entry name" value="Pentatricopeptide repeat-containing protein"/>
    <property type="match status" value="1"/>
</dbReference>
<dbReference type="GO" id="GO:0003729">
    <property type="term" value="F:mRNA binding"/>
    <property type="evidence" value="ECO:0007669"/>
    <property type="project" value="UniProtKB-ARBA"/>
</dbReference>
<dbReference type="Pfam" id="PF20431">
    <property type="entry name" value="E_motif"/>
    <property type="match status" value="1"/>
</dbReference>
<dbReference type="PANTHER" id="PTHR47926:SF493">
    <property type="entry name" value="PENTATRICOPEPTIDE REPEAT-CONTAINING PROTEIN"/>
    <property type="match status" value="1"/>
</dbReference>
<name>A0A7I8LLT9_SPIIN</name>
<dbReference type="Gene3D" id="1.25.40.10">
    <property type="entry name" value="Tetratricopeptide repeat domain"/>
    <property type="match status" value="6"/>
</dbReference>
<dbReference type="FunFam" id="1.25.40.10:FF:000090">
    <property type="entry name" value="Pentatricopeptide repeat-containing protein, chloroplastic"/>
    <property type="match status" value="1"/>
</dbReference>
<protein>
    <submittedName>
        <fullName evidence="3">Uncharacterized protein</fullName>
    </submittedName>
</protein>
<dbReference type="PANTHER" id="PTHR47926">
    <property type="entry name" value="PENTATRICOPEPTIDE REPEAT-CONTAINING PROTEIN"/>
    <property type="match status" value="1"/>
</dbReference>
<feature type="repeat" description="PPR" evidence="2">
    <location>
        <begin position="203"/>
        <end position="237"/>
    </location>
</feature>
<proteinExistence type="predicted"/>
<feature type="repeat" description="PPR" evidence="2">
    <location>
        <begin position="405"/>
        <end position="439"/>
    </location>
</feature>
<feature type="repeat" description="PPR" evidence="2">
    <location>
        <begin position="172"/>
        <end position="202"/>
    </location>
</feature>
<keyword evidence="4" id="KW-1185">Reference proteome</keyword>
<keyword evidence="1" id="KW-0677">Repeat</keyword>
<dbReference type="FunFam" id="1.25.40.10:FF:000073">
    <property type="entry name" value="Pentatricopeptide repeat-containing protein chloroplastic"/>
    <property type="match status" value="1"/>
</dbReference>
<dbReference type="AlphaFoldDB" id="A0A7I8LLT9"/>
<feature type="repeat" description="PPR" evidence="2">
    <location>
        <begin position="305"/>
        <end position="339"/>
    </location>
</feature>
<dbReference type="Pfam" id="PF13041">
    <property type="entry name" value="PPR_2"/>
    <property type="match status" value="4"/>
</dbReference>
<sequence length="700" mass="75499">MNGAPSAACRLAGDTAAATAGDPPLTPPRCAALLQTWARTRALAKGELLHARLITSGLLSSPPFGGRRRRLLLPKLASMYALCGEVLPARRLFDDILPERRTPFLFNTLIRAYLRERLPLDALHLLRRMTPAGCRPDKFTFTFSLKACADLSRRREGDQLHCAALVAGLASDGYVQNSLIAMCMSCGEAEEAEKVFEGMRERTVVSWNTMIGGLLQNGRAAGAAALYDLMATAGVDPDCATLVSVLPACAVLRDLERGRRVHLQASQKGFLDHAAVKNSLIDMYAKSGSLAEARRVFDEGPCPKDVVSWTAMIGGYALHERPREALALSRDMLLSGTRPNAVTMVSLLSACTRPYFLRHGKIFHGSCLRLALAAELAVETALIDMYGKCGGARLSSLAFSTGSRRTATWNAMISSFSQNNLPREAVELFRLMIRSEASRADSATIVSLLPAYSLLADLRQAGNIHGHVVRAGFDRRCEVATGLIDLYAKAGNLEVAHELFDSITAKDTVAWSAIIAGYGMHGQARAAAALFERMLEAGAEPNEVTFTSLLYSCSHAGLVNEGLSLFRRALCGVAGGVRPRAEHYAGAVDLLGRAGRLQEARELIAAMPCRANHAVWGALLGACVIHGDVLLAEEAAGHLFELEPENTGNYVLLGNIYSAAGRWEDAEKVRRAVRERGLKKLAGCSLVETARESKETNLAM</sequence>
<reference evidence="3" key="1">
    <citation type="submission" date="2020-02" db="EMBL/GenBank/DDBJ databases">
        <authorList>
            <person name="Scholz U."/>
            <person name="Mascher M."/>
            <person name="Fiebig A."/>
        </authorList>
    </citation>
    <scope>NUCLEOTIDE SEQUENCE</scope>
</reference>
<dbReference type="OrthoDB" id="185373at2759"/>
<evidence type="ECO:0000313" key="4">
    <source>
        <dbReference type="Proteomes" id="UP000663760"/>
    </source>
</evidence>